<dbReference type="EMBL" id="JACHIA010000018">
    <property type="protein sequence ID" value="MBB6072754.1"/>
    <property type="molecule type" value="Genomic_DNA"/>
</dbReference>
<proteinExistence type="predicted"/>
<evidence type="ECO:0000259" key="1">
    <source>
        <dbReference type="Pfam" id="PF18476"/>
    </source>
</evidence>
<feature type="domain" description="PIN like" evidence="1">
    <location>
        <begin position="45"/>
        <end position="259"/>
    </location>
</feature>
<protein>
    <submittedName>
        <fullName evidence="2">rRNA-processing protein FCF1</fullName>
    </submittedName>
</protein>
<dbReference type="InterPro" id="IPR041578">
    <property type="entry name" value="PIN_8"/>
</dbReference>
<dbReference type="RefSeq" id="WP_170035531.1">
    <property type="nucleotide sequence ID" value="NZ_JABDTL010000001.1"/>
</dbReference>
<evidence type="ECO:0000313" key="3">
    <source>
        <dbReference type="Proteomes" id="UP000582837"/>
    </source>
</evidence>
<name>A0A841H431_9BACT</name>
<sequence>MAQNPANSGESSDYDAFVLKDLFPDAESIFSFEPRPLLVIAPESLIVLDTNVLLLPYNTGKNSLAEIASTYRRYVVEKRLMVPGQVAREFAKNRSDKLKDLFQQISRKRDVDLKSQSYPLLESLDQYQAVKAAEAALAKQLTEYRSSVDQLLKVIRNWNWNDPVSALYRELFSAGVVFDPELDREELRKDLAHRQAHRIPPGFKDSNKPDGGVGDLIIWHTILAAAKARGLDVIFVSNDVKNDWWYQSEKQQLYPRFELVEEFRRISGGKTLHVVRFSEFLELVGAQPEVVNEVRVSEAQHPEITVGRASSTYPLMRRWLETLYPDRDVEYTFFPDLTVKTEVGWMGVETRFMLDASAAEATINHLLSVSRGLRSDEGYLAVDVVLIAPDSRVANAITKVAAQMGGTSPGNGLVVGYLRGDGEFVPISSVDAHVW</sequence>
<gene>
    <name evidence="2" type="ORF">HNQ61_004418</name>
</gene>
<reference evidence="2 3" key="1">
    <citation type="submission" date="2020-08" db="EMBL/GenBank/DDBJ databases">
        <title>Genomic Encyclopedia of Type Strains, Phase IV (KMG-IV): sequencing the most valuable type-strain genomes for metagenomic binning, comparative biology and taxonomic classification.</title>
        <authorList>
            <person name="Goeker M."/>
        </authorList>
    </citation>
    <scope>NUCLEOTIDE SEQUENCE [LARGE SCALE GENOMIC DNA]</scope>
    <source>
        <strain evidence="2 3">DSM 29007</strain>
    </source>
</reference>
<organism evidence="2 3">
    <name type="scientific">Longimicrobium terrae</name>
    <dbReference type="NCBI Taxonomy" id="1639882"/>
    <lineage>
        <taxon>Bacteria</taxon>
        <taxon>Pseudomonadati</taxon>
        <taxon>Gemmatimonadota</taxon>
        <taxon>Longimicrobiia</taxon>
        <taxon>Longimicrobiales</taxon>
        <taxon>Longimicrobiaceae</taxon>
        <taxon>Longimicrobium</taxon>
    </lineage>
</organism>
<keyword evidence="3" id="KW-1185">Reference proteome</keyword>
<evidence type="ECO:0000313" key="2">
    <source>
        <dbReference type="EMBL" id="MBB6072754.1"/>
    </source>
</evidence>
<accession>A0A841H431</accession>
<dbReference type="Pfam" id="PF18476">
    <property type="entry name" value="PIN_8"/>
    <property type="match status" value="1"/>
</dbReference>
<dbReference type="Proteomes" id="UP000582837">
    <property type="component" value="Unassembled WGS sequence"/>
</dbReference>
<comment type="caution">
    <text evidence="2">The sequence shown here is derived from an EMBL/GenBank/DDBJ whole genome shotgun (WGS) entry which is preliminary data.</text>
</comment>
<dbReference type="AlphaFoldDB" id="A0A841H431"/>